<dbReference type="OrthoDB" id="9154917at2"/>
<organism evidence="1 2">
    <name type="scientific">Tepidimonas thermarum</name>
    <dbReference type="NCBI Taxonomy" id="335431"/>
    <lineage>
        <taxon>Bacteria</taxon>
        <taxon>Pseudomonadati</taxon>
        <taxon>Pseudomonadota</taxon>
        <taxon>Betaproteobacteria</taxon>
        <taxon>Burkholderiales</taxon>
        <taxon>Tepidimonas</taxon>
    </lineage>
</organism>
<evidence type="ECO:0008006" key="3">
    <source>
        <dbReference type="Google" id="ProtNLM"/>
    </source>
</evidence>
<reference evidence="1 2" key="1">
    <citation type="submission" date="2019-07" db="EMBL/GenBank/DDBJ databases">
        <title>Tepidimonas thermarum AA-1 draft genome.</title>
        <authorList>
            <person name="Da Costa M.S."/>
            <person name="Froufe H.J.C."/>
            <person name="Egas C."/>
            <person name="Albuquerque L."/>
        </authorList>
    </citation>
    <scope>NUCLEOTIDE SEQUENCE [LARGE SCALE GENOMIC DNA]</scope>
    <source>
        <strain evidence="1 2">AA-1</strain>
    </source>
</reference>
<proteinExistence type="predicted"/>
<dbReference type="AlphaFoldDB" id="A0A554X8T4"/>
<evidence type="ECO:0000313" key="1">
    <source>
        <dbReference type="EMBL" id="TSE32234.1"/>
    </source>
</evidence>
<dbReference type="SUPFAM" id="SSF53850">
    <property type="entry name" value="Periplasmic binding protein-like II"/>
    <property type="match status" value="1"/>
</dbReference>
<keyword evidence="2" id="KW-1185">Reference proteome</keyword>
<dbReference type="RefSeq" id="WP_143899612.1">
    <property type="nucleotide sequence ID" value="NZ_VJOL01000001.1"/>
</dbReference>
<dbReference type="Proteomes" id="UP000318542">
    <property type="component" value="Unassembled WGS sequence"/>
</dbReference>
<accession>A0A554X8T4</accession>
<gene>
    <name evidence="1" type="ORF">Tther_00020</name>
</gene>
<comment type="caution">
    <text evidence="1">The sequence shown here is derived from an EMBL/GenBank/DDBJ whole genome shotgun (WGS) entry which is preliminary data.</text>
</comment>
<evidence type="ECO:0000313" key="2">
    <source>
        <dbReference type="Proteomes" id="UP000318542"/>
    </source>
</evidence>
<dbReference type="Gene3D" id="3.40.190.10">
    <property type="entry name" value="Periplasmic binding protein-like II"/>
    <property type="match status" value="2"/>
</dbReference>
<dbReference type="EMBL" id="VJOL01000001">
    <property type="protein sequence ID" value="TSE32234.1"/>
    <property type="molecule type" value="Genomic_DNA"/>
</dbReference>
<protein>
    <recommendedName>
        <fullName evidence="3">SsuA/THI5-like domain-containing protein</fullName>
    </recommendedName>
</protein>
<name>A0A554X8T4_9BURK</name>
<sequence length="349" mass="36780">MDRRRYLRAAAVAAMAAAASGIARGPLAWGQPSVRLLWQADAALKVFPVLLALRLGFFHAEGVAVAAGPWDARTQPPAPAPGAGTVRVLAGDFDTVLRQHARGQAEQAFLALARTPLLGLAERHIPDAVDAAPLAWPNARIGILASHALPPRIVALALQRQGLTARAGQLVALADTAQIEAALQDGRLDAVCIDDPLLTRLQRRGAIRVVIDTRQWSESQRLIGGAMVGACLSVATSQVATHGAELQATARAVQRALRWLQTASPLDLADHADLAGLAGDATAFLAVFAHMRESYSPDGAVGEPMVLNTLRVWQALPFGAGDDRLAPTRLYTPRFVATADAPGAPWARG</sequence>